<keyword evidence="4" id="KW-0274">FAD</keyword>
<evidence type="ECO:0000259" key="7">
    <source>
        <dbReference type="PROSITE" id="PS51387"/>
    </source>
</evidence>
<sequence length="495" mass="50629">MTHLSRAGLLRLMAAAPMAIGLTAPSSAFAAPGGAEATSADAERAVAEARRASGNDPVGLLRRSVKGPVLLPSDAGYAEEAAGFEVAHTPAPRVVVGATRAEDVRAAVVYALAVGAKVRVQATGHGLEDDLRNTVLVTTRRLGGVSVDPKARTATIGAGVRWREVLDAAAAHGLAPLLGSASGVGAIGYSLGGGTGLLSRQYGWAADAVRSLDVVTGDACLRTADAKREAELHWALRGGKFGLGVVTRAVIDLVPVTRMRGGAVFFAAADAAAVLHAWRRWAPTLPREAATSVAILTLPPSPQLPPPLSGKQVVSVRFSHTGDPAAADALVAPVRTWAPVLIDSVQELPFTASDAVHTDPTDPAPTVNGGTGLRELPAAAVDALLAAAGPGSGSALVAVELRLMGGALSEKPRVPDAVIGRGAAYSLWGLGIVAGPAGAQAKPSLEKMVASVGRWACPGPLNLAGGGWRDDLRTPEQRKRLEKARRRFDPARVIG</sequence>
<dbReference type="EMBL" id="QGDQ01000003">
    <property type="protein sequence ID" value="PWJ55366.1"/>
    <property type="molecule type" value="Genomic_DNA"/>
</dbReference>
<keyword evidence="3" id="KW-0285">Flavoprotein</keyword>
<dbReference type="PANTHER" id="PTHR42973:SF39">
    <property type="entry name" value="FAD-BINDING PCMH-TYPE DOMAIN-CONTAINING PROTEIN"/>
    <property type="match status" value="1"/>
</dbReference>
<keyword evidence="6" id="KW-0732">Signal</keyword>
<dbReference type="InterPro" id="IPR006094">
    <property type="entry name" value="Oxid_FAD_bind_N"/>
</dbReference>
<dbReference type="PROSITE" id="PS51318">
    <property type="entry name" value="TAT"/>
    <property type="match status" value="1"/>
</dbReference>
<comment type="cofactor">
    <cofactor evidence="1">
        <name>FAD</name>
        <dbReference type="ChEBI" id="CHEBI:57692"/>
    </cofactor>
</comment>
<gene>
    <name evidence="8" type="ORF">BXY45_10336</name>
</gene>
<keyword evidence="5" id="KW-0560">Oxidoreductase</keyword>
<dbReference type="GO" id="GO:0071949">
    <property type="term" value="F:FAD binding"/>
    <property type="evidence" value="ECO:0007669"/>
    <property type="project" value="InterPro"/>
</dbReference>
<dbReference type="PROSITE" id="PS51387">
    <property type="entry name" value="FAD_PCMH"/>
    <property type="match status" value="1"/>
</dbReference>
<dbReference type="Proteomes" id="UP000245469">
    <property type="component" value="Unassembled WGS sequence"/>
</dbReference>
<proteinExistence type="inferred from homology"/>
<feature type="signal peptide" evidence="6">
    <location>
        <begin position="1"/>
        <end position="30"/>
    </location>
</feature>
<evidence type="ECO:0000313" key="9">
    <source>
        <dbReference type="Proteomes" id="UP000245469"/>
    </source>
</evidence>
<evidence type="ECO:0000256" key="5">
    <source>
        <dbReference type="ARBA" id="ARBA00023002"/>
    </source>
</evidence>
<dbReference type="SUPFAM" id="SSF56176">
    <property type="entry name" value="FAD-binding/transporter-associated domain-like"/>
    <property type="match status" value="1"/>
</dbReference>
<comment type="caution">
    <text evidence="8">The sequence shown here is derived from an EMBL/GenBank/DDBJ whole genome shotgun (WGS) entry which is preliminary data.</text>
</comment>
<dbReference type="InterPro" id="IPR016169">
    <property type="entry name" value="FAD-bd_PCMH_sub2"/>
</dbReference>
<dbReference type="Pfam" id="PF01565">
    <property type="entry name" value="FAD_binding_4"/>
    <property type="match status" value="1"/>
</dbReference>
<dbReference type="InterPro" id="IPR016166">
    <property type="entry name" value="FAD-bd_PCMH"/>
</dbReference>
<evidence type="ECO:0000256" key="6">
    <source>
        <dbReference type="SAM" id="SignalP"/>
    </source>
</evidence>
<feature type="chain" id="PRO_5016459149" evidence="6">
    <location>
        <begin position="31"/>
        <end position="495"/>
    </location>
</feature>
<dbReference type="Gene3D" id="3.40.462.20">
    <property type="match status" value="1"/>
</dbReference>
<organism evidence="8 9">
    <name type="scientific">Quadrisphaera granulorum</name>
    <dbReference type="NCBI Taxonomy" id="317664"/>
    <lineage>
        <taxon>Bacteria</taxon>
        <taxon>Bacillati</taxon>
        <taxon>Actinomycetota</taxon>
        <taxon>Actinomycetes</taxon>
        <taxon>Kineosporiales</taxon>
        <taxon>Kineosporiaceae</taxon>
        <taxon>Quadrisphaera</taxon>
    </lineage>
</organism>
<dbReference type="InterPro" id="IPR006311">
    <property type="entry name" value="TAT_signal"/>
</dbReference>
<feature type="domain" description="FAD-binding PCMH-type" evidence="7">
    <location>
        <begin position="88"/>
        <end position="256"/>
    </location>
</feature>
<dbReference type="GO" id="GO:0016491">
    <property type="term" value="F:oxidoreductase activity"/>
    <property type="evidence" value="ECO:0007669"/>
    <property type="project" value="UniProtKB-KW"/>
</dbReference>
<evidence type="ECO:0000256" key="1">
    <source>
        <dbReference type="ARBA" id="ARBA00001974"/>
    </source>
</evidence>
<dbReference type="InterPro" id="IPR006093">
    <property type="entry name" value="Oxy_OxRdtase_FAD_BS"/>
</dbReference>
<protein>
    <submittedName>
        <fullName evidence="8">FAD binding domain-containing protein</fullName>
    </submittedName>
</protein>
<evidence type="ECO:0000313" key="8">
    <source>
        <dbReference type="EMBL" id="PWJ55366.1"/>
    </source>
</evidence>
<name>A0A316AC60_9ACTN</name>
<dbReference type="Gene3D" id="3.30.43.10">
    <property type="entry name" value="Uridine Diphospho-n-acetylenolpyruvylglucosamine Reductase, domain 2"/>
    <property type="match status" value="1"/>
</dbReference>
<keyword evidence="9" id="KW-1185">Reference proteome</keyword>
<evidence type="ECO:0000256" key="4">
    <source>
        <dbReference type="ARBA" id="ARBA00022827"/>
    </source>
</evidence>
<dbReference type="Gene3D" id="3.30.465.10">
    <property type="match status" value="1"/>
</dbReference>
<dbReference type="RefSeq" id="WP_211319208.1">
    <property type="nucleotide sequence ID" value="NZ_QGDQ01000003.1"/>
</dbReference>
<evidence type="ECO:0000256" key="2">
    <source>
        <dbReference type="ARBA" id="ARBA00005466"/>
    </source>
</evidence>
<dbReference type="InterPro" id="IPR050416">
    <property type="entry name" value="FAD-linked_Oxidoreductase"/>
</dbReference>
<reference evidence="8 9" key="1">
    <citation type="submission" date="2018-03" db="EMBL/GenBank/DDBJ databases">
        <title>Genomic Encyclopedia of Archaeal and Bacterial Type Strains, Phase II (KMG-II): from individual species to whole genera.</title>
        <authorList>
            <person name="Goeker M."/>
        </authorList>
    </citation>
    <scope>NUCLEOTIDE SEQUENCE [LARGE SCALE GENOMIC DNA]</scope>
    <source>
        <strain evidence="8 9">DSM 44889</strain>
    </source>
</reference>
<dbReference type="InterPro" id="IPR016167">
    <property type="entry name" value="FAD-bd_PCMH_sub1"/>
</dbReference>
<dbReference type="PROSITE" id="PS00862">
    <property type="entry name" value="OX2_COVAL_FAD"/>
    <property type="match status" value="1"/>
</dbReference>
<evidence type="ECO:0000256" key="3">
    <source>
        <dbReference type="ARBA" id="ARBA00022630"/>
    </source>
</evidence>
<dbReference type="InterPro" id="IPR036318">
    <property type="entry name" value="FAD-bd_PCMH-like_sf"/>
</dbReference>
<comment type="similarity">
    <text evidence="2">Belongs to the oxygen-dependent FAD-linked oxidoreductase family.</text>
</comment>
<accession>A0A316AC60</accession>
<dbReference type="AlphaFoldDB" id="A0A316AC60"/>
<dbReference type="PANTHER" id="PTHR42973">
    <property type="entry name" value="BINDING OXIDOREDUCTASE, PUTATIVE (AFU_ORTHOLOGUE AFUA_1G17690)-RELATED"/>
    <property type="match status" value="1"/>
</dbReference>